<evidence type="ECO:0000313" key="2">
    <source>
        <dbReference type="EMBL" id="EUD68718.1"/>
    </source>
</evidence>
<dbReference type="AlphaFoldDB" id="W7ABN8"/>
<organism evidence="2 3">
    <name type="scientific">Plasmodium inui San Antonio 1</name>
    <dbReference type="NCBI Taxonomy" id="1237626"/>
    <lineage>
        <taxon>Eukaryota</taxon>
        <taxon>Sar</taxon>
        <taxon>Alveolata</taxon>
        <taxon>Apicomplexa</taxon>
        <taxon>Aconoidasida</taxon>
        <taxon>Haemosporida</taxon>
        <taxon>Plasmodiidae</taxon>
        <taxon>Plasmodium</taxon>
        <taxon>Plasmodium (Plasmodium)</taxon>
    </lineage>
</organism>
<feature type="region of interest" description="Disordered" evidence="1">
    <location>
        <begin position="117"/>
        <end position="142"/>
    </location>
</feature>
<proteinExistence type="predicted"/>
<dbReference type="OrthoDB" id="371040at2759"/>
<reference evidence="2 3" key="1">
    <citation type="submission" date="2013-02" db="EMBL/GenBank/DDBJ databases">
        <title>The Genome Sequence of Plasmodium inui San Antonio 1.</title>
        <authorList>
            <consortium name="The Broad Institute Genome Sequencing Platform"/>
            <consortium name="The Broad Institute Genome Sequencing Center for Infectious Disease"/>
            <person name="Neafsey D."/>
            <person name="Cheeseman I."/>
            <person name="Volkman S."/>
            <person name="Adams J."/>
            <person name="Walker B."/>
            <person name="Young S.K."/>
            <person name="Zeng Q."/>
            <person name="Gargeya S."/>
            <person name="Fitzgerald M."/>
            <person name="Haas B."/>
            <person name="Abouelleil A."/>
            <person name="Alvarado L."/>
            <person name="Arachchi H.M."/>
            <person name="Berlin A.M."/>
            <person name="Chapman S.B."/>
            <person name="Dewar J."/>
            <person name="Goldberg J."/>
            <person name="Griggs A."/>
            <person name="Gujja S."/>
            <person name="Hansen M."/>
            <person name="Howarth C."/>
            <person name="Imamovic A."/>
            <person name="Larimer J."/>
            <person name="McCowan C."/>
            <person name="Murphy C."/>
            <person name="Neiman D."/>
            <person name="Pearson M."/>
            <person name="Priest M."/>
            <person name="Roberts A."/>
            <person name="Saif S."/>
            <person name="Shea T."/>
            <person name="Sisk P."/>
            <person name="Sykes S."/>
            <person name="Wortman J."/>
            <person name="Nusbaum C."/>
            <person name="Birren B."/>
        </authorList>
    </citation>
    <scope>NUCLEOTIDE SEQUENCE [LARGE SCALE GENOMIC DNA]</scope>
    <source>
        <strain evidence="2 3">San Antonio 1</strain>
    </source>
</reference>
<gene>
    <name evidence="2" type="ORF">C922_01118</name>
</gene>
<dbReference type="EMBL" id="KI965462">
    <property type="protein sequence ID" value="EUD68718.1"/>
    <property type="molecule type" value="Genomic_DNA"/>
</dbReference>
<name>W7ABN8_9APIC</name>
<accession>W7ABN8</accession>
<keyword evidence="3" id="KW-1185">Reference proteome</keyword>
<sequence length="1123" mass="130792">MNTKRRKREGNYHEEIYTYKNDEKYDEDFLDIDSNVLKVCDKKGGVLRQLNIFSPRGRSKRGNKREGRGESREKRVTTNIVNDVRFMDILLCGDKDSGKTTFLNCISCVESFKSGRTDGSGGGSAGGSGGGSGGGDCNPTSPRRNKQIVWNYNRLELLSYVPIIFSKLTNRNYDVMRKTFKKNFLDTDICQASIFLTRDDLQFINYEFGLGEGLRTDHFDYLQINFCEYGDDLFRKIRGYCDMGDYLGLGRDAASGTPDGASPCTCGERSRKEGRIGKEGRSANGVYLPELTKRRTKWLTNWPPSCPKKDAAQSSIIINIAEGALLRIKETKYISYFINLRRSFLLVKSTVRMYRILMGKRNRRRGGKTINIDVSAEGKEDPSDSAFLYGALNTTKCTFKRGNSNPSKSLFRKKKNLFITINEEHIMNTFDYLSIIKDMNNYDRKDVLFVASRAFDFEKLSKRFHIYFNLSHNLEIFNFAFRSSTNRSKWNTHRGGSCGATLPQEDIYHLLKKCVIENWKVCKRRAKRRSRKCHQKSDVIFKYLSKKKLKLMRDSHKKEPKLNSGRKQQEVQNNIGGAKHAERNDHHLCDCTYGRENKQIGGTTDLSFLLAERREVANFFKTFYDEYIYRNQNRAYVKNLVKENFDICFLFIKFCFYHFYGPQGKEKQNCVKVNKLNIYKFVYVKQIEVIRKGKNLSHYNICVPSCVYVFINLLKMNYQGTPFRPLREHKISSLVKYLFYAVIHYKLRKRSYDFYRRGKIGGSHICYFTRGVIINSLVDLFESRKQKGTITSHYVDSGRIKPERHKHTEELLPALDRKYRRNRKILKDILNHMDMHMHMQPFTIINSIKSDWGYFRNYMIQSSMCSYYSGATYVYPDVTFALVLNFKPLHRRGRIGHGRAVAIGAAEEEEEAEEAEEADIDADDANSEALRGNSIHFVPVADANTKNKLRGGRSILHFPFSHRLLKYFIENIPPRRDGKGSNSSHILLQLLCNRFFKALKRLLMYYYTGEQIKRRREINSIFILLNYVMDVYYLMAYENMCFYVATHGDFVLTNDLHASRQFSEGNSFGGKRRVTFHLYQNCALFNSAYFLWEEMKYGGKNGSMRRHLSHWKKDLFFAVRLAE</sequence>
<evidence type="ECO:0000256" key="1">
    <source>
        <dbReference type="SAM" id="MobiDB-lite"/>
    </source>
</evidence>
<dbReference type="GeneID" id="20036392"/>
<feature type="compositionally biased region" description="Gly residues" evidence="1">
    <location>
        <begin position="118"/>
        <end position="136"/>
    </location>
</feature>
<feature type="compositionally biased region" description="Basic and acidic residues" evidence="1">
    <location>
        <begin position="64"/>
        <end position="74"/>
    </location>
</feature>
<dbReference type="VEuPathDB" id="PlasmoDB:C922_01118"/>
<dbReference type="RefSeq" id="XP_008814948.1">
    <property type="nucleotide sequence ID" value="XM_008816726.1"/>
</dbReference>
<evidence type="ECO:0000313" key="3">
    <source>
        <dbReference type="Proteomes" id="UP000030640"/>
    </source>
</evidence>
<dbReference type="Proteomes" id="UP000030640">
    <property type="component" value="Unassembled WGS sequence"/>
</dbReference>
<protein>
    <submittedName>
        <fullName evidence="2">Uncharacterized protein</fullName>
    </submittedName>
</protein>
<feature type="region of interest" description="Disordered" evidence="1">
    <location>
        <begin position="53"/>
        <end position="74"/>
    </location>
</feature>